<organism evidence="6 7">
    <name type="scientific">Vanessa tameamea</name>
    <name type="common">Kamehameha butterfly</name>
    <dbReference type="NCBI Taxonomy" id="334116"/>
    <lineage>
        <taxon>Eukaryota</taxon>
        <taxon>Metazoa</taxon>
        <taxon>Ecdysozoa</taxon>
        <taxon>Arthropoda</taxon>
        <taxon>Hexapoda</taxon>
        <taxon>Insecta</taxon>
        <taxon>Pterygota</taxon>
        <taxon>Neoptera</taxon>
        <taxon>Endopterygota</taxon>
        <taxon>Lepidoptera</taxon>
        <taxon>Glossata</taxon>
        <taxon>Ditrysia</taxon>
        <taxon>Papilionoidea</taxon>
        <taxon>Nymphalidae</taxon>
        <taxon>Nymphalinae</taxon>
        <taxon>Vanessa</taxon>
    </lineage>
</organism>
<reference evidence="7" key="1">
    <citation type="submission" date="2025-08" db="UniProtKB">
        <authorList>
            <consortium name="RefSeq"/>
        </authorList>
    </citation>
    <scope>IDENTIFICATION</scope>
    <source>
        <tissue evidence="7">Whole body</tissue>
    </source>
</reference>
<keyword evidence="3" id="KW-0863">Zinc-finger</keyword>
<keyword evidence="2" id="KW-0479">Metal-binding</keyword>
<evidence type="ECO:0000256" key="2">
    <source>
        <dbReference type="ARBA" id="ARBA00022723"/>
    </source>
</evidence>
<keyword evidence="4" id="KW-0862">Zinc</keyword>
<evidence type="ECO:0000256" key="1">
    <source>
        <dbReference type="ARBA" id="ARBA00004123"/>
    </source>
</evidence>
<evidence type="ECO:0000256" key="5">
    <source>
        <dbReference type="ARBA" id="ARBA00023242"/>
    </source>
</evidence>
<dbReference type="PANTHER" id="PTHR46481:SF10">
    <property type="entry name" value="ZINC FINGER BED DOMAIN-CONTAINING PROTEIN 39"/>
    <property type="match status" value="1"/>
</dbReference>
<keyword evidence="5" id="KW-0539">Nucleus</keyword>
<comment type="subcellular location">
    <subcellularLocation>
        <location evidence="1">Nucleus</location>
    </subcellularLocation>
</comment>
<dbReference type="Proteomes" id="UP001652626">
    <property type="component" value="Chromosome 13"/>
</dbReference>
<dbReference type="GeneID" id="135193588"/>
<protein>
    <submittedName>
        <fullName evidence="7">Zinc finger BED domain-containing protein 4-like</fullName>
    </submittedName>
</protein>
<sequence length="333" mass="38118">MRGEMLYTRNLSASELLTTDIWTSDSSSQRNDFISLTAYGINANFEYKNYCLEVLPFNKPNHSGEAFQDWSIQDRVREVVTENAPNMGVAIREIQETYNIVPVKCLSHSLQLVIRDSLFIEDKVNEVSTRWNSTLQALRRLLEQRVSVQTCLPRINCRVELTTEEWILMEEVVNILRYFEEATKSISKATATLPDAIPIINSLRKLLDNMSSHSTERQNISQSQKLASDLLLALNERFEGLENEEIYSLATTLDPRYKTRTFQLQSTTSTTATPGTSSEMPTSCSLWSICENIIREAEENEPLSTLNCNSHKEVERYLRSPNISRLRPVCFLA</sequence>
<proteinExistence type="predicted"/>
<evidence type="ECO:0000256" key="4">
    <source>
        <dbReference type="ARBA" id="ARBA00022833"/>
    </source>
</evidence>
<evidence type="ECO:0000256" key="3">
    <source>
        <dbReference type="ARBA" id="ARBA00022771"/>
    </source>
</evidence>
<dbReference type="SUPFAM" id="SSF53098">
    <property type="entry name" value="Ribonuclease H-like"/>
    <property type="match status" value="1"/>
</dbReference>
<name>A0ABM4AN69_VANTA</name>
<evidence type="ECO:0000313" key="7">
    <source>
        <dbReference type="RefSeq" id="XP_064072747.1"/>
    </source>
</evidence>
<keyword evidence="6" id="KW-1185">Reference proteome</keyword>
<dbReference type="RefSeq" id="XP_064072747.1">
    <property type="nucleotide sequence ID" value="XM_064216677.1"/>
</dbReference>
<dbReference type="InterPro" id="IPR052035">
    <property type="entry name" value="ZnF_BED_domain_contain"/>
</dbReference>
<accession>A0ABM4AN69</accession>
<gene>
    <name evidence="7" type="primary">LOC135193588</name>
</gene>
<dbReference type="PANTHER" id="PTHR46481">
    <property type="entry name" value="ZINC FINGER BED DOMAIN-CONTAINING PROTEIN 4"/>
    <property type="match status" value="1"/>
</dbReference>
<evidence type="ECO:0000313" key="6">
    <source>
        <dbReference type="Proteomes" id="UP001652626"/>
    </source>
</evidence>
<dbReference type="InterPro" id="IPR012337">
    <property type="entry name" value="RNaseH-like_sf"/>
</dbReference>